<evidence type="ECO:0000256" key="10">
    <source>
        <dbReference type="SAM" id="MobiDB-lite"/>
    </source>
</evidence>
<dbReference type="PANTHER" id="PTHR45630">
    <property type="entry name" value="CATION-TRANSPORTING ATPASE-RELATED"/>
    <property type="match status" value="1"/>
</dbReference>
<dbReference type="GO" id="GO:0005524">
    <property type="term" value="F:ATP binding"/>
    <property type="evidence" value="ECO:0007669"/>
    <property type="project" value="UniProtKB-KW"/>
</dbReference>
<keyword evidence="14" id="KW-1185">Reference proteome</keyword>
<sequence length="1153" mass="126925">MSEGPRTYASPGLVANIKELNSISFLSERPDKRRIDRVPFQLLNLFNTLYLFKNILFWNWAKCKLFVPVLSGIAAANGLVWLLGHWSIRIRVFFRFYICPDLHDASHCQVNPAAFSGAKEIVPLQRRHLEGDAELSFVYRKQRYCWNPQDEQFERLRYPVEETFGTYRKSTGLGTENRVLGALERWGPNAFEVPLPSFGALLQEQLLAPFFVFQAFCVGLWSLDDYWMYSAFTLMMLVLFECSVVMQRMRSLKELRSLQAPKQALQVYRNGKWDRLPGDALVPGDIVSIGRPAGAGGDERTVPADCLLLAGTCIVEEAVLTGESTPQWKTPVGAPAEEDGELSEVDPSAQLSIPQHKGHLLFGGTRMLQHTGDKAARIRTPDAGCLALVLRTGFETSQGQLMRTILFSTERVTANSWEAGAFILFLLIFAVAAAGYVLYYALQDPDRSRYKLLLNCSMIITSVIPPELPMELSMAVNASLVALIRKRVFCTEPFRIPLAGKVAICCFDKTGTLTSDNLILEGLTGLAGQGQDLVKDVKHSSPEVLRVMAACQSLIQIDGDIVGDPLEKASFQATGWTLSGSTCVSPKQGKHKETATALHRYHFSSALKRMSAIVKVEDESSSMPALWVVLKGAPEVVRQFLANPPADYDRSYKRFAAQGARVIALASKRLPASTAATELRSMSREDIESGLEFGGFAVFHCPLKPESEPALRILKESSHQLVMITGDAPLTACHTAAQLHIVDRPVLVLQHRGQEAGVGNVAAPHHTEADSSFEWVSPDESVREPFRSDRSQAVTLASQYDLAISGEGLSHLHDIGAETTFVPMTQVFARVSPDQKEAILRILRSAGWTTLMCGDGTNDGQQQQQQSQAVVPSRGQASAPNGVTSQGRALANGPTVKKTGGYGSRMLENLEKQGKPVDERMKKMADWMDSMDTGDDGQAPMVKPGDASMAAPFTAKESSVMPCTDIIKQGRSTLVTTIQMFKILGLICLNSAYILSVMYLQGVKMSDTQATSHGMVSAGLFFVISSAKPLQTLSAERPHTRIFGVYVFSSLMGQFIINTAYLIYMYSCAIAMMDPEDAQKPDTDFKANLVNSVCFIIQFFIQLSTFAVNYMGHPHNASLRENRPLFSTILYSTAFISALLFDIPQGLASWFSL</sequence>
<dbReference type="EMBL" id="JALJOV010000399">
    <property type="protein sequence ID" value="KAK9864049.1"/>
    <property type="molecule type" value="Genomic_DNA"/>
</dbReference>
<feature type="region of interest" description="Disordered" evidence="10">
    <location>
        <begin position="854"/>
        <end position="902"/>
    </location>
</feature>
<name>A0AAW1T3H5_9CHLO</name>
<evidence type="ECO:0000256" key="2">
    <source>
        <dbReference type="ARBA" id="ARBA00022692"/>
    </source>
</evidence>
<dbReference type="SFLD" id="SFLDS00003">
    <property type="entry name" value="Haloacid_Dehalogenase"/>
    <property type="match status" value="1"/>
</dbReference>
<dbReference type="SUPFAM" id="SSF56784">
    <property type="entry name" value="HAD-like"/>
    <property type="match status" value="1"/>
</dbReference>
<feature type="transmembrane region" description="Helical" evidence="11">
    <location>
        <begin position="206"/>
        <end position="223"/>
    </location>
</feature>
<dbReference type="GO" id="GO:0019829">
    <property type="term" value="F:ATPase-coupled monoatomic cation transmembrane transporter activity"/>
    <property type="evidence" value="ECO:0007669"/>
    <property type="project" value="TreeGrafter"/>
</dbReference>
<dbReference type="Gene3D" id="3.40.50.1000">
    <property type="entry name" value="HAD superfamily/HAD-like"/>
    <property type="match status" value="1"/>
</dbReference>
<accession>A0AAW1T3H5</accession>
<dbReference type="Pfam" id="PF00122">
    <property type="entry name" value="E1-E2_ATPase"/>
    <property type="match status" value="1"/>
</dbReference>
<evidence type="ECO:0000313" key="14">
    <source>
        <dbReference type="Proteomes" id="UP001485043"/>
    </source>
</evidence>
<dbReference type="GO" id="GO:0046872">
    <property type="term" value="F:metal ion binding"/>
    <property type="evidence" value="ECO:0007669"/>
    <property type="project" value="UniProtKB-KW"/>
</dbReference>
<feature type="transmembrane region" description="Helical" evidence="11">
    <location>
        <begin position="1042"/>
        <end position="1066"/>
    </location>
</feature>
<feature type="transmembrane region" description="Helical" evidence="11">
    <location>
        <begin position="421"/>
        <end position="442"/>
    </location>
</feature>
<dbReference type="InterPro" id="IPR008250">
    <property type="entry name" value="ATPase_P-typ_transduc_dom_A_sf"/>
</dbReference>
<dbReference type="InterPro" id="IPR059000">
    <property type="entry name" value="ATPase_P-type_domA"/>
</dbReference>
<evidence type="ECO:0000256" key="3">
    <source>
        <dbReference type="ARBA" id="ARBA00022723"/>
    </source>
</evidence>
<dbReference type="AlphaFoldDB" id="A0AAW1T3H5"/>
<evidence type="ECO:0000256" key="9">
    <source>
        <dbReference type="ARBA" id="ARBA00023136"/>
    </source>
</evidence>
<dbReference type="SUPFAM" id="SSF81660">
    <property type="entry name" value="Metal cation-transporting ATPase, ATP-binding domain N"/>
    <property type="match status" value="1"/>
</dbReference>
<evidence type="ECO:0000256" key="7">
    <source>
        <dbReference type="ARBA" id="ARBA00022967"/>
    </source>
</evidence>
<dbReference type="InterPro" id="IPR044492">
    <property type="entry name" value="P_typ_ATPase_HD_dom"/>
</dbReference>
<keyword evidence="7" id="KW-1278">Translocase</keyword>
<dbReference type="InterPro" id="IPR023299">
    <property type="entry name" value="ATPase_P-typ_cyto_dom_N"/>
</dbReference>
<keyword evidence="2 11" id="KW-0812">Transmembrane</keyword>
<proteinExistence type="predicted"/>
<evidence type="ECO:0000256" key="8">
    <source>
        <dbReference type="ARBA" id="ARBA00022989"/>
    </source>
</evidence>
<dbReference type="Proteomes" id="UP001485043">
    <property type="component" value="Unassembled WGS sequence"/>
</dbReference>
<feature type="transmembrane region" description="Helical" evidence="11">
    <location>
        <begin position="1012"/>
        <end position="1030"/>
    </location>
</feature>
<dbReference type="SUPFAM" id="SSF81653">
    <property type="entry name" value="Calcium ATPase, transduction domain A"/>
    <property type="match status" value="1"/>
</dbReference>
<dbReference type="GO" id="GO:0015662">
    <property type="term" value="F:P-type ion transporter activity"/>
    <property type="evidence" value="ECO:0007669"/>
    <property type="project" value="TreeGrafter"/>
</dbReference>
<feature type="transmembrane region" description="Helical" evidence="11">
    <location>
        <begin position="42"/>
        <end position="60"/>
    </location>
</feature>
<dbReference type="SFLD" id="SFLDG00002">
    <property type="entry name" value="C1.7:_P-type_atpase_like"/>
    <property type="match status" value="1"/>
</dbReference>
<keyword evidence="5" id="KW-0067">ATP-binding</keyword>
<evidence type="ECO:0000256" key="4">
    <source>
        <dbReference type="ARBA" id="ARBA00022741"/>
    </source>
</evidence>
<feature type="transmembrane region" description="Helical" evidence="11">
    <location>
        <begin position="980"/>
        <end position="1000"/>
    </location>
</feature>
<dbReference type="GO" id="GO:0006874">
    <property type="term" value="P:intracellular calcium ion homeostasis"/>
    <property type="evidence" value="ECO:0007669"/>
    <property type="project" value="TreeGrafter"/>
</dbReference>
<evidence type="ECO:0000259" key="12">
    <source>
        <dbReference type="Pfam" id="PF00122"/>
    </source>
</evidence>
<feature type="domain" description="P-type ATPase A" evidence="12">
    <location>
        <begin position="265"/>
        <end position="404"/>
    </location>
</feature>
<comment type="caution">
    <text evidence="13">The sequence shown here is derived from an EMBL/GenBank/DDBJ whole genome shotgun (WGS) entry which is preliminary data.</text>
</comment>
<feature type="transmembrane region" description="Helical" evidence="11">
    <location>
        <begin position="1128"/>
        <end position="1151"/>
    </location>
</feature>
<comment type="subcellular location">
    <subcellularLocation>
        <location evidence="1">Membrane</location>
        <topology evidence="1">Multi-pass membrane protein</topology>
    </subcellularLocation>
</comment>
<evidence type="ECO:0000256" key="1">
    <source>
        <dbReference type="ARBA" id="ARBA00004141"/>
    </source>
</evidence>
<evidence type="ECO:0000256" key="5">
    <source>
        <dbReference type="ARBA" id="ARBA00022840"/>
    </source>
</evidence>
<dbReference type="PRINTS" id="PR00119">
    <property type="entry name" value="CATATPASE"/>
</dbReference>
<feature type="transmembrane region" description="Helical" evidence="11">
    <location>
        <begin position="1087"/>
        <end position="1108"/>
    </location>
</feature>
<keyword evidence="3" id="KW-0479">Metal-binding</keyword>
<feature type="transmembrane region" description="Helical" evidence="11">
    <location>
        <begin position="229"/>
        <end position="246"/>
    </location>
</feature>
<dbReference type="PROSITE" id="PS00154">
    <property type="entry name" value="ATPASE_E1_E2"/>
    <property type="match status" value="1"/>
</dbReference>
<dbReference type="SFLD" id="SFLDF00027">
    <property type="entry name" value="p-type_atpase"/>
    <property type="match status" value="1"/>
</dbReference>
<dbReference type="InterPro" id="IPR018303">
    <property type="entry name" value="ATPase_P-typ_P_site"/>
</dbReference>
<dbReference type="SUPFAM" id="SSF81665">
    <property type="entry name" value="Calcium ATPase, transmembrane domain M"/>
    <property type="match status" value="1"/>
</dbReference>
<feature type="non-terminal residue" evidence="13">
    <location>
        <position position="1153"/>
    </location>
</feature>
<evidence type="ECO:0000256" key="11">
    <source>
        <dbReference type="SAM" id="Phobius"/>
    </source>
</evidence>
<dbReference type="PANTHER" id="PTHR45630:SF7">
    <property type="entry name" value="ENDOPLASMIC RETICULUM TRANSMEMBRANE HELIX TRANSLOCASE"/>
    <property type="match status" value="1"/>
</dbReference>
<organism evidence="13 14">
    <name type="scientific">Apatococcus fuscideae</name>
    <dbReference type="NCBI Taxonomy" id="2026836"/>
    <lineage>
        <taxon>Eukaryota</taxon>
        <taxon>Viridiplantae</taxon>
        <taxon>Chlorophyta</taxon>
        <taxon>core chlorophytes</taxon>
        <taxon>Trebouxiophyceae</taxon>
        <taxon>Chlorellales</taxon>
        <taxon>Chlorellaceae</taxon>
        <taxon>Apatococcus</taxon>
    </lineage>
</organism>
<keyword evidence="4" id="KW-0547">Nucleotide-binding</keyword>
<dbReference type="Gene3D" id="3.40.1110.10">
    <property type="entry name" value="Calcium-transporting ATPase, cytoplasmic domain N"/>
    <property type="match status" value="1"/>
</dbReference>
<feature type="transmembrane region" description="Helical" evidence="11">
    <location>
        <begin position="66"/>
        <end position="88"/>
    </location>
</feature>
<dbReference type="InterPro" id="IPR023214">
    <property type="entry name" value="HAD_sf"/>
</dbReference>
<dbReference type="GO" id="GO:0005789">
    <property type="term" value="C:endoplasmic reticulum membrane"/>
    <property type="evidence" value="ECO:0007669"/>
    <property type="project" value="TreeGrafter"/>
</dbReference>
<gene>
    <name evidence="13" type="ORF">WJX84_010251</name>
</gene>
<dbReference type="NCBIfam" id="TIGR01657">
    <property type="entry name" value="P-ATPase-V"/>
    <property type="match status" value="1"/>
</dbReference>
<dbReference type="InterPro" id="IPR023298">
    <property type="entry name" value="ATPase_P-typ_TM_dom_sf"/>
</dbReference>
<protein>
    <recommendedName>
        <fullName evidence="12">P-type ATPase A domain-containing protein</fullName>
    </recommendedName>
</protein>
<dbReference type="InterPro" id="IPR036412">
    <property type="entry name" value="HAD-like_sf"/>
</dbReference>
<keyword evidence="6" id="KW-0460">Magnesium</keyword>
<keyword evidence="8 11" id="KW-1133">Transmembrane helix</keyword>
<feature type="compositionally biased region" description="Polar residues" evidence="10">
    <location>
        <begin position="875"/>
        <end position="887"/>
    </location>
</feature>
<reference evidence="13 14" key="1">
    <citation type="journal article" date="2024" name="Nat. Commun.">
        <title>Phylogenomics reveals the evolutionary origins of lichenization in chlorophyte algae.</title>
        <authorList>
            <person name="Puginier C."/>
            <person name="Libourel C."/>
            <person name="Otte J."/>
            <person name="Skaloud P."/>
            <person name="Haon M."/>
            <person name="Grisel S."/>
            <person name="Petersen M."/>
            <person name="Berrin J.G."/>
            <person name="Delaux P.M."/>
            <person name="Dal Grande F."/>
            <person name="Keller J."/>
        </authorList>
    </citation>
    <scope>NUCLEOTIDE SEQUENCE [LARGE SCALE GENOMIC DNA]</scope>
    <source>
        <strain evidence="13 14">SAG 2523</strain>
    </source>
</reference>
<dbReference type="Gene3D" id="2.70.150.10">
    <property type="entry name" value="Calcium-transporting ATPase, cytoplasmic transduction domain A"/>
    <property type="match status" value="1"/>
</dbReference>
<evidence type="ECO:0000256" key="6">
    <source>
        <dbReference type="ARBA" id="ARBA00022842"/>
    </source>
</evidence>
<evidence type="ECO:0000313" key="13">
    <source>
        <dbReference type="EMBL" id="KAK9864049.1"/>
    </source>
</evidence>
<keyword evidence="9 11" id="KW-0472">Membrane</keyword>
<dbReference type="InterPro" id="IPR006544">
    <property type="entry name" value="P-type_TPase_V"/>
</dbReference>